<keyword evidence="2" id="KW-1185">Reference proteome</keyword>
<accession>A0ACC2FG15</accession>
<name>A0ACC2FG15_DALPE</name>
<organism evidence="1 2">
    <name type="scientific">Dallia pectoralis</name>
    <name type="common">Alaska blackfish</name>
    <dbReference type="NCBI Taxonomy" id="75939"/>
    <lineage>
        <taxon>Eukaryota</taxon>
        <taxon>Metazoa</taxon>
        <taxon>Chordata</taxon>
        <taxon>Craniata</taxon>
        <taxon>Vertebrata</taxon>
        <taxon>Euteleostomi</taxon>
        <taxon>Actinopterygii</taxon>
        <taxon>Neopterygii</taxon>
        <taxon>Teleostei</taxon>
        <taxon>Protacanthopterygii</taxon>
        <taxon>Esociformes</taxon>
        <taxon>Umbridae</taxon>
        <taxon>Dallia</taxon>
    </lineage>
</organism>
<sequence length="107" mass="11285">MGAGSSSEDMLQLSSTPVIWLQARLGNGETAERSPPGECGTRTDLPDPHSRLLDDLSGLYAHLDGNTDSDALGQMVCGGRGMSSAQSHEGRRPMPCSCCLERLLGPL</sequence>
<dbReference type="EMBL" id="CM055755">
    <property type="protein sequence ID" value="KAJ7990368.1"/>
    <property type="molecule type" value="Genomic_DNA"/>
</dbReference>
<proteinExistence type="predicted"/>
<gene>
    <name evidence="1" type="ORF">DPEC_G00299570</name>
</gene>
<reference evidence="1" key="1">
    <citation type="submission" date="2021-05" db="EMBL/GenBank/DDBJ databases">
        <authorList>
            <person name="Pan Q."/>
            <person name="Jouanno E."/>
            <person name="Zahm M."/>
            <person name="Klopp C."/>
            <person name="Cabau C."/>
            <person name="Louis A."/>
            <person name="Berthelot C."/>
            <person name="Parey E."/>
            <person name="Roest Crollius H."/>
            <person name="Montfort J."/>
            <person name="Robinson-Rechavi M."/>
            <person name="Bouchez O."/>
            <person name="Lampietro C."/>
            <person name="Lopez Roques C."/>
            <person name="Donnadieu C."/>
            <person name="Postlethwait J."/>
            <person name="Bobe J."/>
            <person name="Dillon D."/>
            <person name="Chandos A."/>
            <person name="von Hippel F."/>
            <person name="Guiguen Y."/>
        </authorList>
    </citation>
    <scope>NUCLEOTIDE SEQUENCE</scope>
    <source>
        <strain evidence="1">YG-Jan2019</strain>
    </source>
</reference>
<evidence type="ECO:0000313" key="2">
    <source>
        <dbReference type="Proteomes" id="UP001157502"/>
    </source>
</evidence>
<evidence type="ECO:0000313" key="1">
    <source>
        <dbReference type="EMBL" id="KAJ7990368.1"/>
    </source>
</evidence>
<protein>
    <submittedName>
        <fullName evidence="1">Uncharacterized protein</fullName>
    </submittedName>
</protein>
<dbReference type="Proteomes" id="UP001157502">
    <property type="component" value="Chromosome 28"/>
</dbReference>
<comment type="caution">
    <text evidence="1">The sequence shown here is derived from an EMBL/GenBank/DDBJ whole genome shotgun (WGS) entry which is preliminary data.</text>
</comment>